<sequence length="84" mass="8708">MCADPNLHTHATSPPPLRSKDPTPHTDTFAPQHGNRYRIGSSDASIPYSVPPLLSSFPQGAVPGGPCDLVTSALSVGLLGMTLS</sequence>
<organism evidence="2 3">
    <name type="scientific">Pleurodeles waltl</name>
    <name type="common">Iberian ribbed newt</name>
    <dbReference type="NCBI Taxonomy" id="8319"/>
    <lineage>
        <taxon>Eukaryota</taxon>
        <taxon>Metazoa</taxon>
        <taxon>Chordata</taxon>
        <taxon>Craniata</taxon>
        <taxon>Vertebrata</taxon>
        <taxon>Euteleostomi</taxon>
        <taxon>Amphibia</taxon>
        <taxon>Batrachia</taxon>
        <taxon>Caudata</taxon>
        <taxon>Salamandroidea</taxon>
        <taxon>Salamandridae</taxon>
        <taxon>Pleurodelinae</taxon>
        <taxon>Pleurodeles</taxon>
    </lineage>
</organism>
<comment type="caution">
    <text evidence="2">The sequence shown here is derived from an EMBL/GenBank/DDBJ whole genome shotgun (WGS) entry which is preliminary data.</text>
</comment>
<evidence type="ECO:0000313" key="3">
    <source>
        <dbReference type="Proteomes" id="UP001066276"/>
    </source>
</evidence>
<dbReference type="Proteomes" id="UP001066276">
    <property type="component" value="Chromosome 7"/>
</dbReference>
<name>A0AAV7PCL4_PLEWA</name>
<dbReference type="AlphaFoldDB" id="A0AAV7PCL4"/>
<feature type="region of interest" description="Disordered" evidence="1">
    <location>
        <begin position="1"/>
        <end position="43"/>
    </location>
</feature>
<evidence type="ECO:0000256" key="1">
    <source>
        <dbReference type="SAM" id="MobiDB-lite"/>
    </source>
</evidence>
<proteinExistence type="predicted"/>
<gene>
    <name evidence="2" type="ORF">NDU88_001932</name>
</gene>
<protein>
    <submittedName>
        <fullName evidence="2">Uncharacterized protein</fullName>
    </submittedName>
</protein>
<dbReference type="EMBL" id="JANPWB010000011">
    <property type="protein sequence ID" value="KAJ1123463.1"/>
    <property type="molecule type" value="Genomic_DNA"/>
</dbReference>
<evidence type="ECO:0000313" key="2">
    <source>
        <dbReference type="EMBL" id="KAJ1123463.1"/>
    </source>
</evidence>
<keyword evidence="3" id="KW-1185">Reference proteome</keyword>
<accession>A0AAV7PCL4</accession>
<reference evidence="2" key="1">
    <citation type="journal article" date="2022" name="bioRxiv">
        <title>Sequencing and chromosome-scale assembly of the giantPleurodeles waltlgenome.</title>
        <authorList>
            <person name="Brown T."/>
            <person name="Elewa A."/>
            <person name="Iarovenko S."/>
            <person name="Subramanian E."/>
            <person name="Araus A.J."/>
            <person name="Petzold A."/>
            <person name="Susuki M."/>
            <person name="Suzuki K.-i.T."/>
            <person name="Hayashi T."/>
            <person name="Toyoda A."/>
            <person name="Oliveira C."/>
            <person name="Osipova E."/>
            <person name="Leigh N.D."/>
            <person name="Simon A."/>
            <person name="Yun M.H."/>
        </authorList>
    </citation>
    <scope>NUCLEOTIDE SEQUENCE</scope>
    <source>
        <strain evidence="2">20211129_DDA</strain>
        <tissue evidence="2">Liver</tissue>
    </source>
</reference>